<organism evidence="3 4">
    <name type="scientific">Luteolibacter rhizosphaerae</name>
    <dbReference type="NCBI Taxonomy" id="2989719"/>
    <lineage>
        <taxon>Bacteria</taxon>
        <taxon>Pseudomonadati</taxon>
        <taxon>Verrucomicrobiota</taxon>
        <taxon>Verrucomicrobiia</taxon>
        <taxon>Verrucomicrobiales</taxon>
        <taxon>Verrucomicrobiaceae</taxon>
        <taxon>Luteolibacter</taxon>
    </lineage>
</organism>
<evidence type="ECO:0000256" key="2">
    <source>
        <dbReference type="SAM" id="SignalP"/>
    </source>
</evidence>
<evidence type="ECO:0000313" key="4">
    <source>
        <dbReference type="Proteomes" id="UP001165653"/>
    </source>
</evidence>
<feature type="region of interest" description="Disordered" evidence="1">
    <location>
        <begin position="498"/>
        <end position="524"/>
    </location>
</feature>
<dbReference type="RefSeq" id="WP_264512166.1">
    <property type="nucleotide sequence ID" value="NZ_JAPDDR010000002.1"/>
</dbReference>
<feature type="chain" id="PRO_5045878701" evidence="2">
    <location>
        <begin position="31"/>
        <end position="524"/>
    </location>
</feature>
<dbReference type="Proteomes" id="UP001165653">
    <property type="component" value="Unassembled WGS sequence"/>
</dbReference>
<dbReference type="EMBL" id="JAPDDR010000002">
    <property type="protein sequence ID" value="MCW1913086.1"/>
    <property type="molecule type" value="Genomic_DNA"/>
</dbReference>
<feature type="region of interest" description="Disordered" evidence="1">
    <location>
        <begin position="349"/>
        <end position="392"/>
    </location>
</feature>
<comment type="caution">
    <text evidence="3">The sequence shown here is derived from an EMBL/GenBank/DDBJ whole genome shotgun (WGS) entry which is preliminary data.</text>
</comment>
<feature type="signal peptide" evidence="2">
    <location>
        <begin position="1"/>
        <end position="30"/>
    </location>
</feature>
<reference evidence="3" key="1">
    <citation type="submission" date="2022-10" db="EMBL/GenBank/DDBJ databases">
        <title>Luteolibacter sp. GHJ8, whole genome shotgun sequencing project.</title>
        <authorList>
            <person name="Zhao G."/>
            <person name="Shen L."/>
        </authorList>
    </citation>
    <scope>NUCLEOTIDE SEQUENCE</scope>
    <source>
        <strain evidence="3">GHJ8</strain>
    </source>
</reference>
<feature type="region of interest" description="Disordered" evidence="1">
    <location>
        <begin position="273"/>
        <end position="293"/>
    </location>
</feature>
<proteinExistence type="predicted"/>
<keyword evidence="2" id="KW-0732">Signal</keyword>
<gene>
    <name evidence="3" type="ORF">OJ996_05855</name>
</gene>
<evidence type="ECO:0000256" key="1">
    <source>
        <dbReference type="SAM" id="MobiDB-lite"/>
    </source>
</evidence>
<protein>
    <submittedName>
        <fullName evidence="3">LptA/OstA family protein</fullName>
    </submittedName>
</protein>
<accession>A0ABT3FZS5</accession>
<dbReference type="Gene3D" id="2.60.450.10">
    <property type="entry name" value="Lipopolysaccharide (LPS) transport protein A like domain"/>
    <property type="match status" value="1"/>
</dbReference>
<name>A0ABT3FZS5_9BACT</name>
<evidence type="ECO:0000313" key="3">
    <source>
        <dbReference type="EMBL" id="MCW1913086.1"/>
    </source>
</evidence>
<sequence>MSFLLRRSRRLSAALLVRGLVCASLALAHAQEAPVDEEDPETGEESGFLAGTLFPNNSILKNVILPSYDVDFNLTSTLKAEELKIVTKKKIQGKNLQIEFYNPDRSERGRIDLKTARFNAAKKLLTTDEPVSFVSEEMDVSGTGLVFETEKNRGFLHGPVKAVSRKQIQTSMNATPARRGLAASALLMASVFPLQGQQLTPGMTSEQKSDALSLSKEQLDAIHKDAASARPKVTTEQEAAQKVMAENKDKSEEARLSMNSFFKAAALTSLLAEPEPPSTTGDVPRPPVSEKLGDETTITSESGAFIDNNEGLIVFLKDVKVDNPQFTLSAQNEVKAFMKEKLAMKEGKGAKAKAADLTAPKDGTPAPAKVPAPEDESKPEGEKPAAPPKEVPPEVLEKWRAAKEAKKAGAGPGGSEDISRIIATGTVVIDYKPKEPGKKPVKACAHLAVYDFDKEQILLKGGSPWVVMDGNTYTVGGNDAYILVYLKDGQPQHVVTRDGSLRADVKTEGLTKPKQKEQPKPNAR</sequence>
<keyword evidence="4" id="KW-1185">Reference proteome</keyword>